<dbReference type="FunFam" id="3.20.10.10:FF:000002">
    <property type="entry name" value="D-alanine aminotransferase"/>
    <property type="match status" value="1"/>
</dbReference>
<dbReference type="InterPro" id="IPR043132">
    <property type="entry name" value="BCAT-like_C"/>
</dbReference>
<comment type="similarity">
    <text evidence="2 4">Belongs to the class-IV pyridoxal-phosphate-dependent aminotransferase family.</text>
</comment>
<dbReference type="InterPro" id="IPR050571">
    <property type="entry name" value="Class-IV_PLP-Dep_Aminotrnsfr"/>
</dbReference>
<dbReference type="EMBL" id="MNYI01000198">
    <property type="protein sequence ID" value="OIP37754.1"/>
    <property type="molecule type" value="Genomic_DNA"/>
</dbReference>
<dbReference type="Proteomes" id="UP000183085">
    <property type="component" value="Unassembled WGS sequence"/>
</dbReference>
<dbReference type="STRING" id="1817895.AUJ95_07730"/>
<dbReference type="InterPro" id="IPR018300">
    <property type="entry name" value="Aminotrans_IV_CS"/>
</dbReference>
<dbReference type="GO" id="GO:0005829">
    <property type="term" value="C:cytosol"/>
    <property type="evidence" value="ECO:0007669"/>
    <property type="project" value="TreeGrafter"/>
</dbReference>
<comment type="cofactor">
    <cofactor evidence="1 5">
        <name>pyridoxal 5'-phosphate</name>
        <dbReference type="ChEBI" id="CHEBI:597326"/>
    </cofactor>
</comment>
<sequence length="307" mass="34783">MTIYLNGKYIPKEQARYDLFFDGGVFETMRAYGGKIFKLSEHIKRLFMSAKFLGMNVSYVSEEIEEICCNVLENARLERASVRISIANGNLMVIVSSLPVYPQEYYEKGVLITTTSLVKQPPMPQAKSSNFLPGVIARAEANRNNPFEVVFLNHQGFVTEGTVSNIFMVKNGLLITPPPYLGLLNGITRQCVLEIAMQTGMRTRQVPFTRYDLFTADEVFLTNSTIEILPVSVVDGRMVGDGMAGKISRGLREGYWQMVEGYGRYTPPDKKKFYLYSRQCAIYFIIIWTVICQSYFSSFSNLPFPVS</sequence>
<evidence type="ECO:0000313" key="8">
    <source>
        <dbReference type="Proteomes" id="UP000183085"/>
    </source>
</evidence>
<evidence type="ECO:0000313" key="7">
    <source>
        <dbReference type="EMBL" id="OIP37754.1"/>
    </source>
</evidence>
<dbReference type="InterPro" id="IPR001544">
    <property type="entry name" value="Aminotrans_IV"/>
</dbReference>
<keyword evidence="6" id="KW-0812">Transmembrane</keyword>
<evidence type="ECO:0000256" key="5">
    <source>
        <dbReference type="RuleBase" id="RU004516"/>
    </source>
</evidence>
<dbReference type="GO" id="GO:0003824">
    <property type="term" value="F:catalytic activity"/>
    <property type="evidence" value="ECO:0007669"/>
    <property type="project" value="InterPro"/>
</dbReference>
<accession>A0A1J5DZH3</accession>
<evidence type="ECO:0000256" key="2">
    <source>
        <dbReference type="ARBA" id="ARBA00009320"/>
    </source>
</evidence>
<keyword evidence="3 5" id="KW-0663">Pyridoxal phosphate</keyword>
<protein>
    <recommendedName>
        <fullName evidence="9">Branched-chain amino acid aminotransferase</fullName>
    </recommendedName>
</protein>
<feature type="transmembrane region" description="Helical" evidence="6">
    <location>
        <begin position="280"/>
        <end position="297"/>
    </location>
</feature>
<dbReference type="AlphaFoldDB" id="A0A1J5DZH3"/>
<evidence type="ECO:0000256" key="1">
    <source>
        <dbReference type="ARBA" id="ARBA00001933"/>
    </source>
</evidence>
<keyword evidence="6" id="KW-1133">Transmembrane helix</keyword>
<dbReference type="Gene3D" id="3.20.10.10">
    <property type="entry name" value="D-amino Acid Aminotransferase, subunit A, domain 2"/>
    <property type="match status" value="1"/>
</dbReference>
<dbReference type="GO" id="GO:0008652">
    <property type="term" value="P:amino acid biosynthetic process"/>
    <property type="evidence" value="ECO:0007669"/>
    <property type="project" value="UniProtKB-ARBA"/>
</dbReference>
<evidence type="ECO:0000256" key="6">
    <source>
        <dbReference type="SAM" id="Phobius"/>
    </source>
</evidence>
<name>A0A1J5DZH3_9BACT</name>
<dbReference type="SUPFAM" id="SSF56752">
    <property type="entry name" value="D-aminoacid aminotransferase-like PLP-dependent enzymes"/>
    <property type="match status" value="1"/>
</dbReference>
<dbReference type="PANTHER" id="PTHR42743:SF11">
    <property type="entry name" value="AMINODEOXYCHORISMATE LYASE"/>
    <property type="match status" value="1"/>
</dbReference>
<organism evidence="7 8">
    <name type="scientific">Candidatus Desantisbacteria bacterium CG2_30_40_21</name>
    <dbReference type="NCBI Taxonomy" id="1817895"/>
    <lineage>
        <taxon>Bacteria</taxon>
        <taxon>Candidatus Desantisiibacteriota</taxon>
    </lineage>
</organism>
<gene>
    <name evidence="7" type="ORF">AUJ95_07730</name>
</gene>
<dbReference type="Pfam" id="PF01063">
    <property type="entry name" value="Aminotran_4"/>
    <property type="match status" value="1"/>
</dbReference>
<keyword evidence="6" id="KW-0472">Membrane</keyword>
<dbReference type="PROSITE" id="PS00770">
    <property type="entry name" value="AA_TRANSFER_CLASS_4"/>
    <property type="match status" value="1"/>
</dbReference>
<dbReference type="GO" id="GO:0046394">
    <property type="term" value="P:carboxylic acid biosynthetic process"/>
    <property type="evidence" value="ECO:0007669"/>
    <property type="project" value="UniProtKB-ARBA"/>
</dbReference>
<dbReference type="PANTHER" id="PTHR42743">
    <property type="entry name" value="AMINO-ACID AMINOTRANSFERASE"/>
    <property type="match status" value="1"/>
</dbReference>
<dbReference type="InterPro" id="IPR043131">
    <property type="entry name" value="BCAT-like_N"/>
</dbReference>
<comment type="caution">
    <text evidence="7">The sequence shown here is derived from an EMBL/GenBank/DDBJ whole genome shotgun (WGS) entry which is preliminary data.</text>
</comment>
<dbReference type="Gene3D" id="3.30.470.10">
    <property type="match status" value="1"/>
</dbReference>
<evidence type="ECO:0000256" key="3">
    <source>
        <dbReference type="ARBA" id="ARBA00022898"/>
    </source>
</evidence>
<evidence type="ECO:0008006" key="9">
    <source>
        <dbReference type="Google" id="ProtNLM"/>
    </source>
</evidence>
<dbReference type="InterPro" id="IPR036038">
    <property type="entry name" value="Aminotransferase-like"/>
</dbReference>
<evidence type="ECO:0000256" key="4">
    <source>
        <dbReference type="RuleBase" id="RU004106"/>
    </source>
</evidence>
<reference evidence="7 8" key="1">
    <citation type="journal article" date="2016" name="Environ. Microbiol.">
        <title>Genomic resolution of a cold subsurface aquifer community provides metabolic insights for novel microbes adapted to high CO concentrations.</title>
        <authorList>
            <person name="Probst A.J."/>
            <person name="Castelle C.J."/>
            <person name="Singh A."/>
            <person name="Brown C.T."/>
            <person name="Anantharaman K."/>
            <person name="Sharon I."/>
            <person name="Hug L.A."/>
            <person name="Burstein D."/>
            <person name="Emerson J.B."/>
            <person name="Thomas B.C."/>
            <person name="Banfield J.F."/>
        </authorList>
    </citation>
    <scope>NUCLEOTIDE SEQUENCE [LARGE SCALE GENOMIC DNA]</scope>
    <source>
        <strain evidence="7">CG2_30_40_21</strain>
    </source>
</reference>
<proteinExistence type="inferred from homology"/>